<proteinExistence type="predicted"/>
<organism evidence="1 2">
    <name type="scientific">Steinernema carpocapsae</name>
    <name type="common">Entomopathogenic nematode</name>
    <dbReference type="NCBI Taxonomy" id="34508"/>
    <lineage>
        <taxon>Eukaryota</taxon>
        <taxon>Metazoa</taxon>
        <taxon>Ecdysozoa</taxon>
        <taxon>Nematoda</taxon>
        <taxon>Chromadorea</taxon>
        <taxon>Rhabditida</taxon>
        <taxon>Tylenchina</taxon>
        <taxon>Panagrolaimomorpha</taxon>
        <taxon>Strongyloidoidea</taxon>
        <taxon>Steinernematidae</taxon>
        <taxon>Steinernema</taxon>
    </lineage>
</organism>
<keyword evidence="2" id="KW-1185">Reference proteome</keyword>
<evidence type="ECO:0000313" key="2">
    <source>
        <dbReference type="Proteomes" id="UP000298663"/>
    </source>
</evidence>
<comment type="caution">
    <text evidence="1">The sequence shown here is derived from an EMBL/GenBank/DDBJ whole genome shotgun (WGS) entry which is preliminary data.</text>
</comment>
<reference evidence="1 2" key="2">
    <citation type="journal article" date="2019" name="G3 (Bethesda)">
        <title>Hybrid Assembly of the Genome of the Entomopathogenic Nematode Steinernema carpocapsae Identifies the X-Chromosome.</title>
        <authorList>
            <person name="Serra L."/>
            <person name="Macchietto M."/>
            <person name="Macias-Munoz A."/>
            <person name="McGill C.J."/>
            <person name="Rodriguez I.M."/>
            <person name="Rodriguez B."/>
            <person name="Murad R."/>
            <person name="Mortazavi A."/>
        </authorList>
    </citation>
    <scope>NUCLEOTIDE SEQUENCE [LARGE SCALE GENOMIC DNA]</scope>
    <source>
        <strain evidence="1 2">ALL</strain>
    </source>
</reference>
<name>A0A4U5M843_STECR</name>
<reference evidence="1 2" key="1">
    <citation type="journal article" date="2015" name="Genome Biol.">
        <title>Comparative genomics of Steinernema reveals deeply conserved gene regulatory networks.</title>
        <authorList>
            <person name="Dillman A.R."/>
            <person name="Macchietto M."/>
            <person name="Porter C.F."/>
            <person name="Rogers A."/>
            <person name="Williams B."/>
            <person name="Antoshechkin I."/>
            <person name="Lee M.M."/>
            <person name="Goodwin Z."/>
            <person name="Lu X."/>
            <person name="Lewis E.E."/>
            <person name="Goodrich-Blair H."/>
            <person name="Stock S.P."/>
            <person name="Adams B.J."/>
            <person name="Sternberg P.W."/>
            <person name="Mortazavi A."/>
        </authorList>
    </citation>
    <scope>NUCLEOTIDE SEQUENCE [LARGE SCALE GENOMIC DNA]</scope>
    <source>
        <strain evidence="1 2">ALL</strain>
    </source>
</reference>
<protein>
    <submittedName>
        <fullName evidence="1">Uncharacterized protein</fullName>
    </submittedName>
</protein>
<gene>
    <name evidence="1" type="ORF">L596_025258</name>
</gene>
<evidence type="ECO:0000313" key="1">
    <source>
        <dbReference type="EMBL" id="TKR64773.1"/>
    </source>
</evidence>
<dbReference type="AlphaFoldDB" id="A0A4U5M843"/>
<accession>A0A4U5M843</accession>
<dbReference type="EMBL" id="AZBU02000009">
    <property type="protein sequence ID" value="TKR64773.1"/>
    <property type="molecule type" value="Genomic_DNA"/>
</dbReference>
<dbReference type="Proteomes" id="UP000298663">
    <property type="component" value="Unassembled WGS sequence"/>
</dbReference>
<sequence>MSKILSKNTFASSPDVLIGPIGDKPLVRGCLPQGNEASESLFSLPLEREAVTRSPRVFHWKCDQNARARAICLLRCGAKELIADRLAVSLGFFVLPDRLENGDHE</sequence>